<dbReference type="PANTHER" id="PTHR38788:SF3">
    <property type="entry name" value="CLR5 DOMAIN-CONTAINING PROTEIN"/>
    <property type="match status" value="1"/>
</dbReference>
<feature type="compositionally biased region" description="Low complexity" evidence="1">
    <location>
        <begin position="107"/>
        <end position="131"/>
    </location>
</feature>
<dbReference type="Proteomes" id="UP000777438">
    <property type="component" value="Unassembled WGS sequence"/>
</dbReference>
<protein>
    <submittedName>
        <fullName evidence="3">Clr5 domain-containing protein</fullName>
    </submittedName>
</protein>
<dbReference type="AlphaFoldDB" id="A0A9P8W9S9"/>
<evidence type="ECO:0000313" key="4">
    <source>
        <dbReference type="Proteomes" id="UP000777438"/>
    </source>
</evidence>
<evidence type="ECO:0000313" key="3">
    <source>
        <dbReference type="EMBL" id="KAH6894270.1"/>
    </source>
</evidence>
<dbReference type="InterPro" id="IPR025676">
    <property type="entry name" value="Clr5_dom"/>
</dbReference>
<feature type="compositionally biased region" description="Basic and acidic residues" evidence="1">
    <location>
        <begin position="317"/>
        <end position="331"/>
    </location>
</feature>
<feature type="region of interest" description="Disordered" evidence="1">
    <location>
        <begin position="309"/>
        <end position="334"/>
    </location>
</feature>
<comment type="caution">
    <text evidence="3">The sequence shown here is derived from an EMBL/GenBank/DDBJ whole genome shotgun (WGS) entry which is preliminary data.</text>
</comment>
<dbReference type="EMBL" id="JAGPYM010000005">
    <property type="protein sequence ID" value="KAH6894270.1"/>
    <property type="molecule type" value="Genomic_DNA"/>
</dbReference>
<keyword evidence="4" id="KW-1185">Reference proteome</keyword>
<evidence type="ECO:0000256" key="1">
    <source>
        <dbReference type="SAM" id="MobiDB-lite"/>
    </source>
</evidence>
<accession>A0A9P8W9S9</accession>
<feature type="domain" description="Clr5" evidence="2">
    <location>
        <begin position="2"/>
        <end position="55"/>
    </location>
</feature>
<feature type="region of interest" description="Disordered" evidence="1">
    <location>
        <begin position="93"/>
        <end position="138"/>
    </location>
</feature>
<sequence>MMAKPWNEHRSIITRLYIHDGRKLEDVRTIMKDKYGFEASIRSYRQHFDQWNVGKYNCKKRQRRRQGMAHPILPSPPPTPYVGVATPMMIRYQGPHHGGGLHVGNVRLPSPESLSSSSARSSISSIHSPPEQRLLPDISPLSPQHRLVQIHQHARFPPYYPGNASTAVVRNKCLDAMGPPPPSAAAFEENMQAVLRNPSMSEGMLPYIKPPTSPLPSERLRAAEQSSSPGAVVGLDNTDVDSKADVKYVPRSTYPEPSNWTAVGRSTASTNLQMNECYRLYNTAPRGVAEPFPGASTPRSMDIRTVVTSPSSLPRIPEGRDTAHAERKNLPEHLATSHMSYQGLVSA</sequence>
<dbReference type="PANTHER" id="PTHR38788">
    <property type="entry name" value="CLR5 DOMAIN-CONTAINING PROTEIN"/>
    <property type="match status" value="1"/>
</dbReference>
<evidence type="ECO:0000259" key="2">
    <source>
        <dbReference type="Pfam" id="PF14420"/>
    </source>
</evidence>
<reference evidence="3 4" key="1">
    <citation type="journal article" date="2021" name="Nat. Commun.">
        <title>Genetic determinants of endophytism in the Arabidopsis root mycobiome.</title>
        <authorList>
            <person name="Mesny F."/>
            <person name="Miyauchi S."/>
            <person name="Thiergart T."/>
            <person name="Pickel B."/>
            <person name="Atanasova L."/>
            <person name="Karlsson M."/>
            <person name="Huettel B."/>
            <person name="Barry K.W."/>
            <person name="Haridas S."/>
            <person name="Chen C."/>
            <person name="Bauer D."/>
            <person name="Andreopoulos W."/>
            <person name="Pangilinan J."/>
            <person name="LaButti K."/>
            <person name="Riley R."/>
            <person name="Lipzen A."/>
            <person name="Clum A."/>
            <person name="Drula E."/>
            <person name="Henrissat B."/>
            <person name="Kohler A."/>
            <person name="Grigoriev I.V."/>
            <person name="Martin F.M."/>
            <person name="Hacquard S."/>
        </authorList>
    </citation>
    <scope>NUCLEOTIDE SEQUENCE [LARGE SCALE GENOMIC DNA]</scope>
    <source>
        <strain evidence="3 4">MPI-CAGE-CH-0241</strain>
    </source>
</reference>
<gene>
    <name evidence="3" type="ORF">B0T10DRAFT_247187</name>
</gene>
<name>A0A9P8W9S9_9HYPO</name>
<dbReference type="OrthoDB" id="4115389at2759"/>
<dbReference type="Pfam" id="PF14420">
    <property type="entry name" value="Clr5"/>
    <property type="match status" value="1"/>
</dbReference>
<organism evidence="3 4">
    <name type="scientific">Thelonectria olida</name>
    <dbReference type="NCBI Taxonomy" id="1576542"/>
    <lineage>
        <taxon>Eukaryota</taxon>
        <taxon>Fungi</taxon>
        <taxon>Dikarya</taxon>
        <taxon>Ascomycota</taxon>
        <taxon>Pezizomycotina</taxon>
        <taxon>Sordariomycetes</taxon>
        <taxon>Hypocreomycetidae</taxon>
        <taxon>Hypocreales</taxon>
        <taxon>Nectriaceae</taxon>
        <taxon>Thelonectria</taxon>
    </lineage>
</organism>
<proteinExistence type="predicted"/>